<dbReference type="Proteomes" id="UP001187734">
    <property type="component" value="Unassembled WGS sequence"/>
</dbReference>
<accession>A0AAE8MA74</accession>
<dbReference type="AlphaFoldDB" id="A0AAE8MA74"/>
<name>A0AAE8MA74_9HYPO</name>
<proteinExistence type="predicted"/>
<comment type="caution">
    <text evidence="1">The sequence shown here is derived from an EMBL/GenBank/DDBJ whole genome shotgun (WGS) entry which is preliminary data.</text>
</comment>
<sequence length="452" mass="51282">MSRQIHLQRAMNKLNVDDSMALMNAFAGDATVAQCHRARVNPLHYLSKSFKYAVTLLSVMFDTGCVISGSRALDFFVPGSANQDSDWDFYVPGYKESVADMIHALSLCGVTWGSNVDLIATDFLRDGRVEVSSNVLQALSSWLSPDLQESILGETVHEILTVFTRLRSSIPDSPTYIISRASGGDIVIKPNIDEGCHVEDLAGYESSSGEQFSMICGSIETPQGKQSVQLIIGCHYHGVRSCLSFIKDFYASHVQCFIGGWCAAHMYYYHATSKEATVWERKRTKAVDRAIEKYRDRGFSFRESTHVEPIIRRLDDMSSMFLDYGDIYRPFLCKWNVDMFDRWLADRRQNIEAIHWLEFETRIEALFSPLERCSRNRPSFADAKFSFPVRQLRRLSDVISLNASSSGRMRTKDFSSSVRKTLAGTEWHVKEAIKSGMVYNSLQDASPWSWTM</sequence>
<evidence type="ECO:0000313" key="1">
    <source>
        <dbReference type="EMBL" id="SPJ78480.1"/>
    </source>
</evidence>
<dbReference type="EMBL" id="ONZP01000231">
    <property type="protein sequence ID" value="SPJ78480.1"/>
    <property type="molecule type" value="Genomic_DNA"/>
</dbReference>
<reference evidence="1" key="1">
    <citation type="submission" date="2018-03" db="EMBL/GenBank/DDBJ databases">
        <authorList>
            <person name="Guldener U."/>
        </authorList>
    </citation>
    <scope>NUCLEOTIDE SEQUENCE</scope>
</reference>
<protein>
    <submittedName>
        <fullName evidence="1">Uncharacterized protein</fullName>
    </submittedName>
</protein>
<organism evidence="1 2">
    <name type="scientific">Fusarium torulosum</name>
    <dbReference type="NCBI Taxonomy" id="33205"/>
    <lineage>
        <taxon>Eukaryota</taxon>
        <taxon>Fungi</taxon>
        <taxon>Dikarya</taxon>
        <taxon>Ascomycota</taxon>
        <taxon>Pezizomycotina</taxon>
        <taxon>Sordariomycetes</taxon>
        <taxon>Hypocreomycetidae</taxon>
        <taxon>Hypocreales</taxon>
        <taxon>Nectriaceae</taxon>
        <taxon>Fusarium</taxon>
    </lineage>
</organism>
<gene>
    <name evidence="1" type="ORF">FTOL_06869</name>
</gene>
<evidence type="ECO:0000313" key="2">
    <source>
        <dbReference type="Proteomes" id="UP001187734"/>
    </source>
</evidence>
<keyword evidence="2" id="KW-1185">Reference proteome</keyword>